<gene>
    <name evidence="4" type="primary">LOC110273978</name>
</gene>
<dbReference type="KEGG" id="adu:110273978"/>
<evidence type="ECO:0000313" key="4">
    <source>
        <dbReference type="RefSeq" id="XP_052108210.1"/>
    </source>
</evidence>
<evidence type="ECO:0000256" key="1">
    <source>
        <dbReference type="PROSITE-ProRule" id="PRU00117"/>
    </source>
</evidence>
<reference evidence="3" key="1">
    <citation type="journal article" date="2016" name="Nat. Genet.">
        <title>The genome sequences of Arachis duranensis and Arachis ipaensis, the diploid ancestors of cultivated peanut.</title>
        <authorList>
            <person name="Bertioli D.J."/>
            <person name="Cannon S.B."/>
            <person name="Froenicke L."/>
            <person name="Huang G."/>
            <person name="Farmer A.D."/>
            <person name="Cannon E.K."/>
            <person name="Liu X."/>
            <person name="Gao D."/>
            <person name="Clevenger J."/>
            <person name="Dash S."/>
            <person name="Ren L."/>
            <person name="Moretzsohn M.C."/>
            <person name="Shirasawa K."/>
            <person name="Huang W."/>
            <person name="Vidigal B."/>
            <person name="Abernathy B."/>
            <person name="Chu Y."/>
            <person name="Niederhuth C.E."/>
            <person name="Umale P."/>
            <person name="Araujo A.C."/>
            <person name="Kozik A."/>
            <person name="Kim K.D."/>
            <person name="Burow M.D."/>
            <person name="Varshney R.K."/>
            <person name="Wang X."/>
            <person name="Zhang X."/>
            <person name="Barkley N."/>
            <person name="Guimaraes P.M."/>
            <person name="Isobe S."/>
            <person name="Guo B."/>
            <person name="Liao B."/>
            <person name="Stalker H.T."/>
            <person name="Schmitz R.J."/>
            <person name="Scheffler B.E."/>
            <person name="Leal-Bertioli S.C."/>
            <person name="Xun X."/>
            <person name="Jackson S.A."/>
            <person name="Michelmore R."/>
            <person name="Ozias-Akins P."/>
        </authorList>
    </citation>
    <scope>NUCLEOTIDE SEQUENCE [LARGE SCALE GENOMIC DNA]</scope>
    <source>
        <strain evidence="3">cv. V14167</strain>
    </source>
</reference>
<dbReference type="GeneID" id="110273978"/>
<dbReference type="Proteomes" id="UP000515211">
    <property type="component" value="Chromosome 7"/>
</dbReference>
<accession>A0A9C6T1Q2</accession>
<sequence>MPPSIPYDNYYPTADLPPMDKQFHQAALSVYGRDPSAGIHPPSAQPQQSAETKVTQHIQIPLSYADAIIGASSANISYIRRARGASVTVRREGMCQGR</sequence>
<dbReference type="Gene3D" id="3.30.1370.10">
    <property type="entry name" value="K Homology domain, type 1"/>
    <property type="match status" value="1"/>
</dbReference>
<evidence type="ECO:0000313" key="3">
    <source>
        <dbReference type="Proteomes" id="UP000515211"/>
    </source>
</evidence>
<proteinExistence type="predicted"/>
<protein>
    <submittedName>
        <fullName evidence="4">Flowering locus K homology domain-like</fullName>
    </submittedName>
</protein>
<dbReference type="Pfam" id="PF00013">
    <property type="entry name" value="KH_1"/>
    <property type="match status" value="1"/>
</dbReference>
<dbReference type="InterPro" id="IPR004088">
    <property type="entry name" value="KH_dom_type_1"/>
</dbReference>
<reference evidence="4" key="2">
    <citation type="submission" date="2025-08" db="UniProtKB">
        <authorList>
            <consortium name="RefSeq"/>
        </authorList>
    </citation>
    <scope>IDENTIFICATION</scope>
    <source>
        <tissue evidence="4">Whole plant</tissue>
    </source>
</reference>
<dbReference type="GO" id="GO:0003723">
    <property type="term" value="F:RNA binding"/>
    <property type="evidence" value="ECO:0007669"/>
    <property type="project" value="UniProtKB-UniRule"/>
</dbReference>
<keyword evidence="1" id="KW-0694">RNA-binding</keyword>
<organism evidence="3 4">
    <name type="scientific">Arachis duranensis</name>
    <name type="common">Wild peanut</name>
    <dbReference type="NCBI Taxonomy" id="130453"/>
    <lineage>
        <taxon>Eukaryota</taxon>
        <taxon>Viridiplantae</taxon>
        <taxon>Streptophyta</taxon>
        <taxon>Embryophyta</taxon>
        <taxon>Tracheophyta</taxon>
        <taxon>Spermatophyta</taxon>
        <taxon>Magnoliopsida</taxon>
        <taxon>eudicotyledons</taxon>
        <taxon>Gunneridae</taxon>
        <taxon>Pentapetalae</taxon>
        <taxon>rosids</taxon>
        <taxon>fabids</taxon>
        <taxon>Fabales</taxon>
        <taxon>Fabaceae</taxon>
        <taxon>Papilionoideae</taxon>
        <taxon>50 kb inversion clade</taxon>
        <taxon>dalbergioids sensu lato</taxon>
        <taxon>Dalbergieae</taxon>
        <taxon>Pterocarpus clade</taxon>
        <taxon>Arachis</taxon>
    </lineage>
</organism>
<evidence type="ECO:0000259" key="2">
    <source>
        <dbReference type="Pfam" id="PF00013"/>
    </source>
</evidence>
<keyword evidence="3" id="KW-1185">Reference proteome</keyword>
<feature type="domain" description="K Homology" evidence="2">
    <location>
        <begin position="55"/>
        <end position="90"/>
    </location>
</feature>
<dbReference type="RefSeq" id="XP_052108210.1">
    <property type="nucleotide sequence ID" value="XM_052252250.1"/>
</dbReference>
<dbReference type="AlphaFoldDB" id="A0A9C6T1Q2"/>
<dbReference type="InterPro" id="IPR036612">
    <property type="entry name" value="KH_dom_type_1_sf"/>
</dbReference>
<dbReference type="SUPFAM" id="SSF54791">
    <property type="entry name" value="Eukaryotic type KH-domain (KH-domain type I)"/>
    <property type="match status" value="1"/>
</dbReference>
<dbReference type="PROSITE" id="PS50084">
    <property type="entry name" value="KH_TYPE_1"/>
    <property type="match status" value="1"/>
</dbReference>
<name>A0A9C6T1Q2_ARADU</name>